<dbReference type="STRING" id="697303.Thewi_0082"/>
<dbReference type="Proteomes" id="UP000008276">
    <property type="component" value="Chromosome"/>
</dbReference>
<feature type="domain" description="HTH tetR-type" evidence="3">
    <location>
        <begin position="2"/>
        <end position="62"/>
    </location>
</feature>
<dbReference type="RefSeq" id="WP_014062026.1">
    <property type="nucleotide sequence ID" value="NC_015958.1"/>
</dbReference>
<dbReference type="Pfam" id="PF17932">
    <property type="entry name" value="TetR_C_24"/>
    <property type="match status" value="1"/>
</dbReference>
<keyword evidence="5" id="KW-1185">Reference proteome</keyword>
<dbReference type="PANTHER" id="PTHR43479">
    <property type="entry name" value="ACREF/ENVCD OPERON REPRESSOR-RELATED"/>
    <property type="match status" value="1"/>
</dbReference>
<dbReference type="InterPro" id="IPR009057">
    <property type="entry name" value="Homeodomain-like_sf"/>
</dbReference>
<name>G2MUR9_9THEO</name>
<feature type="DNA-binding region" description="H-T-H motif" evidence="2">
    <location>
        <begin position="25"/>
        <end position="44"/>
    </location>
</feature>
<keyword evidence="1 2" id="KW-0238">DNA-binding</keyword>
<dbReference type="HOGENOM" id="CLU_069356_12_2_9"/>
<evidence type="ECO:0000313" key="5">
    <source>
        <dbReference type="Proteomes" id="UP000008276"/>
    </source>
</evidence>
<dbReference type="InterPro" id="IPR050624">
    <property type="entry name" value="HTH-type_Tx_Regulator"/>
</dbReference>
<dbReference type="EMBL" id="CP002991">
    <property type="protein sequence ID" value="AEM77592.1"/>
    <property type="molecule type" value="Genomic_DNA"/>
</dbReference>
<dbReference type="Pfam" id="PF00440">
    <property type="entry name" value="TetR_N"/>
    <property type="match status" value="1"/>
</dbReference>
<proteinExistence type="predicted"/>
<sequence length="192" mass="22065">MNKTKEKIFKAAIKTFSKSGFYKTTMEEIAENAGVAKGTLYYHFKSKDDILDFLIDEGIKILKQEAIEEIGKLNNAVEKLRKIIFVQTNFLYRNHDFIIVLLSQIWGHGEVPRKFREKLYTYLELIENIIREGKEQKLIADCDEKIVAAAFFGMISSILALKVVEDSDEKFNPQDITDSVFNFALKGLQLQG</sequence>
<reference evidence="4 5" key="1">
    <citation type="submission" date="2011-08" db="EMBL/GenBank/DDBJ databases">
        <title>Complete sequence of Thermoanaerobacter wiegelii Rt8.B1.</title>
        <authorList>
            <consortium name="US DOE Joint Genome Institute"/>
            <person name="Lucas S."/>
            <person name="Han J."/>
            <person name="Lapidus A."/>
            <person name="Cheng J.-F."/>
            <person name="Goodwin L."/>
            <person name="Pitluck S."/>
            <person name="Peters L."/>
            <person name="Mikhailova N."/>
            <person name="Zeytun A."/>
            <person name="Daligault H."/>
            <person name="Detter J.C."/>
            <person name="Han C."/>
            <person name="Tapia R."/>
            <person name="Land M."/>
            <person name="Hauser L."/>
            <person name="Kyrpides N."/>
            <person name="Ivanova N."/>
            <person name="Pagani I."/>
            <person name="Hemme C."/>
            <person name="Woyke T."/>
        </authorList>
    </citation>
    <scope>NUCLEOTIDE SEQUENCE [LARGE SCALE GENOMIC DNA]</scope>
    <source>
        <strain evidence="4 5">Rt8.B1</strain>
    </source>
</reference>
<dbReference type="Gene3D" id="1.10.357.10">
    <property type="entry name" value="Tetracycline Repressor, domain 2"/>
    <property type="match status" value="1"/>
</dbReference>
<dbReference type="AlphaFoldDB" id="G2MUR9"/>
<gene>
    <name evidence="4" type="ORF">Thewi_0082</name>
</gene>
<evidence type="ECO:0000256" key="1">
    <source>
        <dbReference type="ARBA" id="ARBA00023125"/>
    </source>
</evidence>
<dbReference type="InterPro" id="IPR001647">
    <property type="entry name" value="HTH_TetR"/>
</dbReference>
<dbReference type="SUPFAM" id="SSF46689">
    <property type="entry name" value="Homeodomain-like"/>
    <property type="match status" value="1"/>
</dbReference>
<evidence type="ECO:0000259" key="3">
    <source>
        <dbReference type="PROSITE" id="PS50977"/>
    </source>
</evidence>
<dbReference type="PROSITE" id="PS01081">
    <property type="entry name" value="HTH_TETR_1"/>
    <property type="match status" value="1"/>
</dbReference>
<dbReference type="Gene3D" id="1.10.10.60">
    <property type="entry name" value="Homeodomain-like"/>
    <property type="match status" value="1"/>
</dbReference>
<evidence type="ECO:0000256" key="2">
    <source>
        <dbReference type="PROSITE-ProRule" id="PRU00335"/>
    </source>
</evidence>
<dbReference type="PRINTS" id="PR00455">
    <property type="entry name" value="HTHTETR"/>
</dbReference>
<dbReference type="InterPro" id="IPR036271">
    <property type="entry name" value="Tet_transcr_reg_TetR-rel_C_sf"/>
</dbReference>
<protein>
    <submittedName>
        <fullName evidence="4">Transcriptional regulator, TetR family</fullName>
    </submittedName>
</protein>
<dbReference type="GO" id="GO:0003677">
    <property type="term" value="F:DNA binding"/>
    <property type="evidence" value="ECO:0007669"/>
    <property type="project" value="UniProtKB-UniRule"/>
</dbReference>
<dbReference type="SUPFAM" id="SSF48498">
    <property type="entry name" value="Tetracyclin repressor-like, C-terminal domain"/>
    <property type="match status" value="1"/>
</dbReference>
<dbReference type="InterPro" id="IPR041490">
    <property type="entry name" value="KstR2_TetR_C"/>
</dbReference>
<dbReference type="InterPro" id="IPR023772">
    <property type="entry name" value="DNA-bd_HTH_TetR-type_CS"/>
</dbReference>
<evidence type="ECO:0000313" key="4">
    <source>
        <dbReference type="EMBL" id="AEM77592.1"/>
    </source>
</evidence>
<dbReference type="eggNOG" id="COG1309">
    <property type="taxonomic scope" value="Bacteria"/>
</dbReference>
<dbReference type="PANTHER" id="PTHR43479:SF11">
    <property type="entry name" value="ACREF_ENVCD OPERON REPRESSOR-RELATED"/>
    <property type="match status" value="1"/>
</dbReference>
<accession>G2MUR9</accession>
<dbReference type="KEGG" id="twi:Thewi_0082"/>
<organism evidence="4 5">
    <name type="scientific">Thermoanaerobacter wiegelii Rt8.B1</name>
    <dbReference type="NCBI Taxonomy" id="697303"/>
    <lineage>
        <taxon>Bacteria</taxon>
        <taxon>Bacillati</taxon>
        <taxon>Bacillota</taxon>
        <taxon>Clostridia</taxon>
        <taxon>Thermoanaerobacterales</taxon>
        <taxon>Thermoanaerobacteraceae</taxon>
        <taxon>Thermoanaerobacter</taxon>
    </lineage>
</organism>
<dbReference type="PROSITE" id="PS50977">
    <property type="entry name" value="HTH_TETR_2"/>
    <property type="match status" value="1"/>
</dbReference>